<evidence type="ECO:0000256" key="2">
    <source>
        <dbReference type="ARBA" id="ARBA00022692"/>
    </source>
</evidence>
<evidence type="ECO:0000256" key="3">
    <source>
        <dbReference type="ARBA" id="ARBA00022989"/>
    </source>
</evidence>
<dbReference type="InterPro" id="IPR028082">
    <property type="entry name" value="Peripla_BP_I"/>
</dbReference>
<feature type="domain" description="Receptor ligand binding region" evidence="6">
    <location>
        <begin position="1"/>
        <end position="207"/>
    </location>
</feature>
<keyword evidence="3 5" id="KW-1133">Transmembrane helix</keyword>
<keyword evidence="7" id="KW-1185">Reference proteome</keyword>
<dbReference type="Pfam" id="PF01094">
    <property type="entry name" value="ANF_receptor"/>
    <property type="match status" value="1"/>
</dbReference>
<accession>A0A915BV17</accession>
<feature type="transmembrane region" description="Helical" evidence="5">
    <location>
        <begin position="229"/>
        <end position="255"/>
    </location>
</feature>
<evidence type="ECO:0000256" key="5">
    <source>
        <dbReference type="SAM" id="Phobius"/>
    </source>
</evidence>
<comment type="subcellular location">
    <subcellularLocation>
        <location evidence="1">Membrane</location>
    </subcellularLocation>
</comment>
<evidence type="ECO:0000256" key="4">
    <source>
        <dbReference type="ARBA" id="ARBA00023136"/>
    </source>
</evidence>
<dbReference type="AlphaFoldDB" id="A0A915BV17"/>
<dbReference type="CDD" id="cd06352">
    <property type="entry name" value="PBP1_NPR_GC-like"/>
    <property type="match status" value="1"/>
</dbReference>
<dbReference type="WBParaSite" id="PgR061_g055_t01">
    <property type="protein sequence ID" value="PgR061_g055_t01"/>
    <property type="gene ID" value="PgR061_g055"/>
</dbReference>
<dbReference type="Proteomes" id="UP000887569">
    <property type="component" value="Unplaced"/>
</dbReference>
<evidence type="ECO:0000313" key="8">
    <source>
        <dbReference type="WBParaSite" id="PgR061_g055_t01"/>
    </source>
</evidence>
<keyword evidence="4 5" id="KW-0472">Membrane</keyword>
<evidence type="ECO:0000313" key="7">
    <source>
        <dbReference type="Proteomes" id="UP000887569"/>
    </source>
</evidence>
<protein>
    <submittedName>
        <fullName evidence="8">Receptor ligand binding region domain-containing protein</fullName>
    </submittedName>
</protein>
<dbReference type="SUPFAM" id="SSF53822">
    <property type="entry name" value="Periplasmic binding protein-like I"/>
    <property type="match status" value="1"/>
</dbReference>
<reference evidence="8" key="1">
    <citation type="submission" date="2022-11" db="UniProtKB">
        <authorList>
            <consortium name="WormBaseParasite"/>
        </authorList>
    </citation>
    <scope>IDENTIFICATION</scope>
</reference>
<keyword evidence="2 5" id="KW-0812">Transmembrane</keyword>
<proteinExistence type="predicted"/>
<evidence type="ECO:0000256" key="1">
    <source>
        <dbReference type="ARBA" id="ARBA00004370"/>
    </source>
</evidence>
<sequence length="275" mass="30729">MKHYNWTEFALIYALTVAGTGNCYFLQEDLVQALRLFHDFISLVYTRAVPIGISDFTDVLDELRSRARIVVICFEKNSQKRRFMEAAKAKGMSNPEYVYIFPDVDNTGFGIGNYGNQTDSSYVNDGSEDMLEVFQYALAASRYAGSLYDTMYMYGLALNKSLNDDPINGWRRGSQILSYATGTFNGSIGPVIIDKNGIRSPVYSMDAMNISGAMSTFATVKVEGHNYQYWGYVFAAGALLAVATIALIISAVYMVGKEDFLLERDVLLKKRSVDE</sequence>
<organism evidence="7 8">
    <name type="scientific">Parascaris univalens</name>
    <name type="common">Nematode worm</name>
    <dbReference type="NCBI Taxonomy" id="6257"/>
    <lineage>
        <taxon>Eukaryota</taxon>
        <taxon>Metazoa</taxon>
        <taxon>Ecdysozoa</taxon>
        <taxon>Nematoda</taxon>
        <taxon>Chromadorea</taxon>
        <taxon>Rhabditida</taxon>
        <taxon>Spirurina</taxon>
        <taxon>Ascaridomorpha</taxon>
        <taxon>Ascaridoidea</taxon>
        <taxon>Ascarididae</taxon>
        <taxon>Parascaris</taxon>
    </lineage>
</organism>
<evidence type="ECO:0000259" key="6">
    <source>
        <dbReference type="Pfam" id="PF01094"/>
    </source>
</evidence>
<dbReference type="InterPro" id="IPR001828">
    <property type="entry name" value="ANF_lig-bd_rcpt"/>
</dbReference>
<dbReference type="Gene3D" id="3.40.50.2300">
    <property type="match status" value="1"/>
</dbReference>
<dbReference type="GO" id="GO:0016020">
    <property type="term" value="C:membrane"/>
    <property type="evidence" value="ECO:0007669"/>
    <property type="project" value="UniProtKB-SubCell"/>
</dbReference>
<name>A0A915BV17_PARUN</name>